<keyword evidence="4" id="KW-1185">Reference proteome</keyword>
<name>A0A3P7EK05_WUCBA</name>
<dbReference type="OrthoDB" id="10475571at2759"/>
<sequence>MFPIIFISSILITWLIPVTSKSYHSDSGSEQQLLEISTNEQQLSEIIFKDDPIDTGNHIIKNELISVSEIITDDLEDDFFDNDENDEMMSKDNEILYDEIIVDNLADIHDETENDNDSDSETETDNLAE</sequence>
<reference evidence="3 4" key="1">
    <citation type="submission" date="2018-11" db="EMBL/GenBank/DDBJ databases">
        <authorList>
            <consortium name="Pathogen Informatics"/>
        </authorList>
    </citation>
    <scope>NUCLEOTIDE SEQUENCE [LARGE SCALE GENOMIC DNA]</scope>
</reference>
<evidence type="ECO:0008006" key="5">
    <source>
        <dbReference type="Google" id="ProtNLM"/>
    </source>
</evidence>
<accession>A0A3P7EK05</accession>
<evidence type="ECO:0000313" key="3">
    <source>
        <dbReference type="EMBL" id="VDM21513.1"/>
    </source>
</evidence>
<gene>
    <name evidence="3" type="ORF">WBA_LOCUS11979</name>
</gene>
<dbReference type="Proteomes" id="UP000270924">
    <property type="component" value="Unassembled WGS sequence"/>
</dbReference>
<organism evidence="3 4">
    <name type="scientific">Wuchereria bancrofti</name>
    <dbReference type="NCBI Taxonomy" id="6293"/>
    <lineage>
        <taxon>Eukaryota</taxon>
        <taxon>Metazoa</taxon>
        <taxon>Ecdysozoa</taxon>
        <taxon>Nematoda</taxon>
        <taxon>Chromadorea</taxon>
        <taxon>Rhabditida</taxon>
        <taxon>Spirurina</taxon>
        <taxon>Spiruromorpha</taxon>
        <taxon>Filarioidea</taxon>
        <taxon>Onchocercidae</taxon>
        <taxon>Wuchereria</taxon>
    </lineage>
</organism>
<feature type="region of interest" description="Disordered" evidence="1">
    <location>
        <begin position="107"/>
        <end position="129"/>
    </location>
</feature>
<feature type="chain" id="PRO_5018098595" description="Secreted protein" evidence="2">
    <location>
        <begin position="21"/>
        <end position="129"/>
    </location>
</feature>
<evidence type="ECO:0000256" key="1">
    <source>
        <dbReference type="SAM" id="MobiDB-lite"/>
    </source>
</evidence>
<evidence type="ECO:0000256" key="2">
    <source>
        <dbReference type="SAM" id="SignalP"/>
    </source>
</evidence>
<feature type="signal peptide" evidence="2">
    <location>
        <begin position="1"/>
        <end position="20"/>
    </location>
</feature>
<dbReference type="AlphaFoldDB" id="A0A3P7EK05"/>
<protein>
    <recommendedName>
        <fullName evidence="5">Secreted protein</fullName>
    </recommendedName>
</protein>
<dbReference type="EMBL" id="UYWW01012541">
    <property type="protein sequence ID" value="VDM21513.1"/>
    <property type="molecule type" value="Genomic_DNA"/>
</dbReference>
<dbReference type="OMA" id="ENDEMMS"/>
<dbReference type="InParanoid" id="A0A3P7EK05"/>
<keyword evidence="2" id="KW-0732">Signal</keyword>
<evidence type="ECO:0000313" key="4">
    <source>
        <dbReference type="Proteomes" id="UP000270924"/>
    </source>
</evidence>
<feature type="compositionally biased region" description="Acidic residues" evidence="1">
    <location>
        <begin position="112"/>
        <end position="129"/>
    </location>
</feature>
<proteinExistence type="predicted"/>